<dbReference type="EMBL" id="JACCBI010000001">
    <property type="protein sequence ID" value="NYD67483.1"/>
    <property type="molecule type" value="Genomic_DNA"/>
</dbReference>
<dbReference type="Pfam" id="PF06283">
    <property type="entry name" value="ThuA"/>
    <property type="match status" value="1"/>
</dbReference>
<evidence type="ECO:0000259" key="1">
    <source>
        <dbReference type="Pfam" id="PF06283"/>
    </source>
</evidence>
<dbReference type="EMBL" id="SDPM01000001">
    <property type="protein sequence ID" value="RXZ88294.1"/>
    <property type="molecule type" value="Genomic_DNA"/>
</dbReference>
<dbReference type="Gene3D" id="3.40.50.880">
    <property type="match status" value="1"/>
</dbReference>
<feature type="domain" description="ThuA-like" evidence="1">
    <location>
        <begin position="3"/>
        <end position="208"/>
    </location>
</feature>
<gene>
    <name evidence="2" type="ORF">BJ972_002002</name>
    <name evidence="3" type="ORF">ESP50_03720</name>
</gene>
<protein>
    <recommendedName>
        <fullName evidence="1">ThuA-like domain-containing protein</fullName>
    </recommendedName>
</protein>
<dbReference type="AlphaFoldDB" id="A0A4Q2M7Q8"/>
<dbReference type="Proteomes" id="UP000292686">
    <property type="component" value="Unassembled WGS sequence"/>
</dbReference>
<name>A0A4Q2M7Q8_9MICO</name>
<dbReference type="InterPro" id="IPR029062">
    <property type="entry name" value="Class_I_gatase-like"/>
</dbReference>
<dbReference type="InterPro" id="IPR029010">
    <property type="entry name" value="ThuA-like"/>
</dbReference>
<dbReference type="OrthoDB" id="3350268at2"/>
<proteinExistence type="predicted"/>
<keyword evidence="4" id="KW-1185">Reference proteome</keyword>
<evidence type="ECO:0000313" key="4">
    <source>
        <dbReference type="Proteomes" id="UP000292686"/>
    </source>
</evidence>
<comment type="caution">
    <text evidence="3">The sequence shown here is derived from an EMBL/GenBank/DDBJ whole genome shotgun (WGS) entry which is preliminary data.</text>
</comment>
<sequence>MSRVLVFSGGGDYVDPWHPFAETSAVVAAVLRDAGHVVTVVDSLDDLNAALPEADVLLVNAGGGPAPHPHDERLAAILASTTTPLLALHVAATLLPAGELWEQRLGGRWVRGESMHPAQGPLGLRSVSTSPIVTGLGTLETVDEAYSWLRVADDAEVLLVHDHDDTVHPVCWIVDRGGRRSAYDALGHDVGAYEAPFTRELVTRLVEWLAEAPSTPPLPAE</sequence>
<reference evidence="3 4" key="1">
    <citation type="submission" date="2019-01" db="EMBL/GenBank/DDBJ databases">
        <title>Agromyces.</title>
        <authorList>
            <person name="Li J."/>
        </authorList>
    </citation>
    <scope>NUCLEOTIDE SEQUENCE [LARGE SCALE GENOMIC DNA]</scope>
    <source>
        <strain evidence="3 4">DSM 23870</strain>
    </source>
</reference>
<accession>A0A4Q2M7Q8</accession>
<reference evidence="2 5" key="2">
    <citation type="submission" date="2020-07" db="EMBL/GenBank/DDBJ databases">
        <title>Sequencing the genomes of 1000 actinobacteria strains.</title>
        <authorList>
            <person name="Klenk H.-P."/>
        </authorList>
    </citation>
    <scope>NUCLEOTIDE SEQUENCE [LARGE SCALE GENOMIC DNA]</scope>
    <source>
        <strain evidence="2 5">DSM 23870</strain>
    </source>
</reference>
<evidence type="ECO:0000313" key="2">
    <source>
        <dbReference type="EMBL" id="NYD67483.1"/>
    </source>
</evidence>
<dbReference type="RefSeq" id="WP_129172559.1">
    <property type="nucleotide sequence ID" value="NZ_JACCBI010000001.1"/>
</dbReference>
<evidence type="ECO:0000313" key="3">
    <source>
        <dbReference type="EMBL" id="RXZ88294.1"/>
    </source>
</evidence>
<evidence type="ECO:0000313" key="5">
    <source>
        <dbReference type="Proteomes" id="UP000581087"/>
    </source>
</evidence>
<dbReference type="SUPFAM" id="SSF52317">
    <property type="entry name" value="Class I glutamine amidotransferase-like"/>
    <property type="match status" value="1"/>
</dbReference>
<dbReference type="Proteomes" id="UP000581087">
    <property type="component" value="Unassembled WGS sequence"/>
</dbReference>
<organism evidence="3 4">
    <name type="scientific">Agromyces atrinae</name>
    <dbReference type="NCBI Taxonomy" id="592376"/>
    <lineage>
        <taxon>Bacteria</taxon>
        <taxon>Bacillati</taxon>
        <taxon>Actinomycetota</taxon>
        <taxon>Actinomycetes</taxon>
        <taxon>Micrococcales</taxon>
        <taxon>Microbacteriaceae</taxon>
        <taxon>Agromyces</taxon>
    </lineage>
</organism>